<dbReference type="Pfam" id="PF10097">
    <property type="entry name" value="DUF2335"/>
    <property type="match status" value="1"/>
</dbReference>
<sequence>MPFVNMGESCLKMSDESKKSEDQDNSELVERPLESIVSSDEILKDETIDQSTKTSILLGQINKSITFSGPIPHPTILKGYEEVLPGSADRILSMTEKEGEHRRKIETELVKNDNIRSYLGQIAGFTIAIVGLGGSIYLGINDKVWASGIMSAGTLTGLVTVFVTGDKERRIQSEQDDQDK</sequence>
<comment type="caution">
    <text evidence="3">The sequence shown here is derived from an EMBL/GenBank/DDBJ whole genome shotgun (WGS) entry which is preliminary data.</text>
</comment>
<name>A0A552KQX9_9CHRO</name>
<evidence type="ECO:0000256" key="2">
    <source>
        <dbReference type="SAM" id="Phobius"/>
    </source>
</evidence>
<feature type="transmembrane region" description="Helical" evidence="2">
    <location>
        <begin position="118"/>
        <end position="138"/>
    </location>
</feature>
<accession>A0A552KQX9</accession>
<keyword evidence="2" id="KW-1133">Transmembrane helix</keyword>
<organism evidence="3 4">
    <name type="scientific">Microcystis flos-aquae Mf_QC_C_20070823_S10D</name>
    <dbReference type="NCBI Taxonomy" id="2486236"/>
    <lineage>
        <taxon>Bacteria</taxon>
        <taxon>Bacillati</taxon>
        <taxon>Cyanobacteriota</taxon>
        <taxon>Cyanophyceae</taxon>
        <taxon>Oscillatoriophycideae</taxon>
        <taxon>Chroococcales</taxon>
        <taxon>Microcystaceae</taxon>
        <taxon>Microcystis</taxon>
    </lineage>
</organism>
<evidence type="ECO:0000313" key="3">
    <source>
        <dbReference type="EMBL" id="TRV10384.1"/>
    </source>
</evidence>
<dbReference type="InterPro" id="IPR019284">
    <property type="entry name" value="RP532"/>
</dbReference>
<evidence type="ECO:0000313" key="4">
    <source>
        <dbReference type="Proteomes" id="UP000315868"/>
    </source>
</evidence>
<keyword evidence="2" id="KW-0472">Membrane</keyword>
<proteinExistence type="predicted"/>
<keyword evidence="2" id="KW-0812">Transmembrane</keyword>
<dbReference type="AlphaFoldDB" id="A0A552KQX9"/>
<evidence type="ECO:0000256" key="1">
    <source>
        <dbReference type="SAM" id="MobiDB-lite"/>
    </source>
</evidence>
<feature type="compositionally biased region" description="Basic and acidic residues" evidence="1">
    <location>
        <begin position="13"/>
        <end position="31"/>
    </location>
</feature>
<feature type="region of interest" description="Disordered" evidence="1">
    <location>
        <begin position="1"/>
        <end position="31"/>
    </location>
</feature>
<dbReference type="Proteomes" id="UP000315868">
    <property type="component" value="Unassembled WGS sequence"/>
</dbReference>
<gene>
    <name evidence="3" type="ORF">EWV45_13745</name>
</gene>
<feature type="transmembrane region" description="Helical" evidence="2">
    <location>
        <begin position="144"/>
        <end position="163"/>
    </location>
</feature>
<reference evidence="3 4" key="1">
    <citation type="submission" date="2019-01" db="EMBL/GenBank/DDBJ databases">
        <title>Coherence of Microcystis species and biogeography revealed through population genomics.</title>
        <authorList>
            <person name="Perez-Carrascal O.M."/>
            <person name="Terrat Y."/>
            <person name="Giani A."/>
            <person name="Fortin N."/>
            <person name="Tromas N."/>
            <person name="Shapiro B.J."/>
        </authorList>
    </citation>
    <scope>NUCLEOTIDE SEQUENCE [LARGE SCALE GENOMIC DNA]</scope>
    <source>
        <strain evidence="3">Mf_QC_C_20070823_S10D</strain>
    </source>
</reference>
<dbReference type="EMBL" id="SFAM01000123">
    <property type="protein sequence ID" value="TRV10384.1"/>
    <property type="molecule type" value="Genomic_DNA"/>
</dbReference>
<protein>
    <submittedName>
        <fullName evidence="3">DUF2335 domain-containing protein</fullName>
    </submittedName>
</protein>